<evidence type="ECO:0000313" key="2">
    <source>
        <dbReference type="Proteomes" id="UP000266426"/>
    </source>
</evidence>
<dbReference type="Proteomes" id="UP000266426">
    <property type="component" value="Unassembled WGS sequence"/>
</dbReference>
<gene>
    <name evidence="1" type="ORF">C4541_00205</name>
</gene>
<organism evidence="1 2">
    <name type="scientific">Candidatus Auribacter fodinae</name>
    <dbReference type="NCBI Taxonomy" id="2093366"/>
    <lineage>
        <taxon>Bacteria</taxon>
        <taxon>Pseudomonadati</taxon>
        <taxon>Candidatus Auribacterota</taxon>
        <taxon>Candidatus Auribacteria</taxon>
        <taxon>Candidatus Auribacterales</taxon>
        <taxon>Candidatus Auribacteraceae</taxon>
        <taxon>Candidatus Auribacter</taxon>
    </lineage>
</organism>
<dbReference type="AlphaFoldDB" id="A0A3A4RHD3"/>
<dbReference type="EMBL" id="QZJZ01000004">
    <property type="protein sequence ID" value="RJP62147.1"/>
    <property type="molecule type" value="Genomic_DNA"/>
</dbReference>
<sequence>MLLRTMFRLIILILLLNPVILTAQEPDNDYLYTPFDRSLIPEGEQLTYQAFILGKLIPMGTAHLSIDKVVHDNEDAYRFRGTAEGGYLIFTVKMLMDSIVNYATLRPIRFIHDQSGFEQRKRILTFDWDSMLIRYSKFDFSDDVLIQRAETPIEPQTRDILSTLYFARSVKPEVGYTVTMKLIEKRDIWKVKIVVVEKGTVKVKDRDVAALKIKLIPDIKQDTQNEVFQGLFGLKGEIILWVSEDRRIPLLIEGDYPLAFFDLKIRVILMEWAPEEIISPVANTPQ</sequence>
<dbReference type="Pfam" id="PF11306">
    <property type="entry name" value="DUF3108"/>
    <property type="match status" value="1"/>
</dbReference>
<evidence type="ECO:0000313" key="1">
    <source>
        <dbReference type="EMBL" id="RJP62147.1"/>
    </source>
</evidence>
<comment type="caution">
    <text evidence="1">The sequence shown here is derived from an EMBL/GenBank/DDBJ whole genome shotgun (WGS) entry which is preliminary data.</text>
</comment>
<name>A0A3A4RHD3_9BACT</name>
<accession>A0A3A4RHD3</accession>
<proteinExistence type="predicted"/>
<dbReference type="InterPro" id="IPR021457">
    <property type="entry name" value="DUF3108"/>
</dbReference>
<reference evidence="1 2" key="1">
    <citation type="journal article" date="2017" name="ISME J.">
        <title>Energy and carbon metabolisms in a deep terrestrial subsurface fluid microbial community.</title>
        <authorList>
            <person name="Momper L."/>
            <person name="Jungbluth S.P."/>
            <person name="Lee M.D."/>
            <person name="Amend J.P."/>
        </authorList>
    </citation>
    <scope>NUCLEOTIDE SEQUENCE [LARGE SCALE GENOMIC DNA]</scope>
    <source>
        <strain evidence="1">SURF_26</strain>
    </source>
</reference>
<protein>
    <submittedName>
        <fullName evidence="1">DUF3108 domain-containing protein</fullName>
    </submittedName>
</protein>